<evidence type="ECO:0000313" key="4">
    <source>
        <dbReference type="EMBL" id="GAG05030.1"/>
    </source>
</evidence>
<organism evidence="4">
    <name type="scientific">marine sediment metagenome</name>
    <dbReference type="NCBI Taxonomy" id="412755"/>
    <lineage>
        <taxon>unclassified sequences</taxon>
        <taxon>metagenomes</taxon>
        <taxon>ecological metagenomes</taxon>
    </lineage>
</organism>
<keyword evidence="1" id="KW-0808">Transferase</keyword>
<dbReference type="InterPro" id="IPR050406">
    <property type="entry name" value="FGGY_Carb_Kinase"/>
</dbReference>
<dbReference type="InterPro" id="IPR018483">
    <property type="entry name" value="Carb_kinase_FGGY_CS"/>
</dbReference>
<dbReference type="PROSITE" id="PS00445">
    <property type="entry name" value="FGGY_KINASES_2"/>
    <property type="match status" value="1"/>
</dbReference>
<evidence type="ECO:0000256" key="2">
    <source>
        <dbReference type="ARBA" id="ARBA00022777"/>
    </source>
</evidence>
<dbReference type="InterPro" id="IPR043129">
    <property type="entry name" value="ATPase_NBD"/>
</dbReference>
<feature type="non-terminal residue" evidence="4">
    <location>
        <position position="1"/>
    </location>
</feature>
<proteinExistence type="predicted"/>
<evidence type="ECO:0000259" key="3">
    <source>
        <dbReference type="Pfam" id="PF02782"/>
    </source>
</evidence>
<evidence type="ECO:0000256" key="1">
    <source>
        <dbReference type="ARBA" id="ARBA00022679"/>
    </source>
</evidence>
<comment type="caution">
    <text evidence="4">The sequence shown here is derived from an EMBL/GenBank/DDBJ whole genome shotgun (WGS) entry which is preliminary data.</text>
</comment>
<sequence>PHPAKGKYQVLGAILFSGGTLEWYIEQFGYKERIKLEARNVYSMLLNKAKSTDIGSSGLIWFPHLRGTLADSTSRGALIGITSSHRKEHILRAVIEGLCYELRSTIESYEELLGLKIDRIVAVGGATESDFWLQTKADITGRTIEVPSILEATSLGAAILAAIGVGIYKDYYEATDKIYKVRKEFKPHPERSKKYDSYYQNIYKMIYPLLRQLNIRINRQFLSK</sequence>
<gene>
    <name evidence="4" type="ORF">S01H1_40308</name>
</gene>
<dbReference type="PANTHER" id="PTHR43095">
    <property type="entry name" value="SUGAR KINASE"/>
    <property type="match status" value="1"/>
</dbReference>
<dbReference type="GO" id="GO:0016773">
    <property type="term" value="F:phosphotransferase activity, alcohol group as acceptor"/>
    <property type="evidence" value="ECO:0007669"/>
    <property type="project" value="InterPro"/>
</dbReference>
<dbReference type="InterPro" id="IPR018485">
    <property type="entry name" value="FGGY_C"/>
</dbReference>
<dbReference type="GO" id="GO:0005975">
    <property type="term" value="P:carbohydrate metabolic process"/>
    <property type="evidence" value="ECO:0007669"/>
    <property type="project" value="InterPro"/>
</dbReference>
<dbReference type="Gene3D" id="3.30.420.40">
    <property type="match status" value="1"/>
</dbReference>
<dbReference type="SUPFAM" id="SSF53067">
    <property type="entry name" value="Actin-like ATPase domain"/>
    <property type="match status" value="1"/>
</dbReference>
<accession>X0UHI3</accession>
<dbReference type="Pfam" id="PF02782">
    <property type="entry name" value="FGGY_C"/>
    <property type="match status" value="1"/>
</dbReference>
<keyword evidence="2" id="KW-0418">Kinase</keyword>
<protein>
    <recommendedName>
        <fullName evidence="3">Carbohydrate kinase FGGY C-terminal domain-containing protein</fullName>
    </recommendedName>
</protein>
<feature type="domain" description="Carbohydrate kinase FGGY C-terminal" evidence="3">
    <location>
        <begin position="5"/>
        <end position="163"/>
    </location>
</feature>
<dbReference type="EMBL" id="BARS01025516">
    <property type="protein sequence ID" value="GAG05030.1"/>
    <property type="molecule type" value="Genomic_DNA"/>
</dbReference>
<dbReference type="PANTHER" id="PTHR43095:SF5">
    <property type="entry name" value="XYLULOSE KINASE"/>
    <property type="match status" value="1"/>
</dbReference>
<dbReference type="AlphaFoldDB" id="X0UHI3"/>
<reference evidence="4" key="1">
    <citation type="journal article" date="2014" name="Front. Microbiol.">
        <title>High frequency of phylogenetically diverse reductive dehalogenase-homologous genes in deep subseafloor sedimentary metagenomes.</title>
        <authorList>
            <person name="Kawai M."/>
            <person name="Futagami T."/>
            <person name="Toyoda A."/>
            <person name="Takaki Y."/>
            <person name="Nishi S."/>
            <person name="Hori S."/>
            <person name="Arai W."/>
            <person name="Tsubouchi T."/>
            <person name="Morono Y."/>
            <person name="Uchiyama I."/>
            <person name="Ito T."/>
            <person name="Fujiyama A."/>
            <person name="Inagaki F."/>
            <person name="Takami H."/>
        </authorList>
    </citation>
    <scope>NUCLEOTIDE SEQUENCE</scope>
    <source>
        <strain evidence="4">Expedition CK06-06</strain>
    </source>
</reference>
<name>X0UHI3_9ZZZZ</name>
<dbReference type="GO" id="GO:0016301">
    <property type="term" value="F:kinase activity"/>
    <property type="evidence" value="ECO:0007669"/>
    <property type="project" value="UniProtKB-KW"/>
</dbReference>